<dbReference type="GO" id="GO:0022857">
    <property type="term" value="F:transmembrane transporter activity"/>
    <property type="evidence" value="ECO:0007669"/>
    <property type="project" value="TreeGrafter"/>
</dbReference>
<evidence type="ECO:0000256" key="3">
    <source>
        <dbReference type="ARBA" id="ARBA00022692"/>
    </source>
</evidence>
<organism evidence="10 11">
    <name type="scientific">Cycloclasticus pugetii</name>
    <dbReference type="NCBI Taxonomy" id="34068"/>
    <lineage>
        <taxon>Bacteria</taxon>
        <taxon>Pseudomonadati</taxon>
        <taxon>Pseudomonadota</taxon>
        <taxon>Gammaproteobacteria</taxon>
        <taxon>Thiotrichales</taxon>
        <taxon>Piscirickettsiaceae</taxon>
        <taxon>Cycloclasticus</taxon>
    </lineage>
</organism>
<evidence type="ECO:0000256" key="7">
    <source>
        <dbReference type="SAM" id="Phobius"/>
    </source>
</evidence>
<keyword evidence="11" id="KW-1185">Reference proteome</keyword>
<dbReference type="Proteomes" id="UP000015462">
    <property type="component" value="Unassembled WGS sequence"/>
</dbReference>
<keyword evidence="2" id="KW-1003">Cell membrane</keyword>
<comment type="subcellular location">
    <subcellularLocation>
        <location evidence="1">Cell membrane</location>
        <topology evidence="1">Multi-pass membrane protein</topology>
    </subcellularLocation>
</comment>
<gene>
    <name evidence="10" type="ORF">L196_06030</name>
</gene>
<dbReference type="Pfam" id="PF12704">
    <property type="entry name" value="MacB_PCD"/>
    <property type="match status" value="1"/>
</dbReference>
<dbReference type="RefSeq" id="WP_016390318.1">
    <property type="nucleotide sequence ID" value="NZ_JBLWZB010000007.1"/>
</dbReference>
<comment type="caution">
    <text evidence="10">The sequence shown here is derived from an EMBL/GenBank/DDBJ whole genome shotgun (WGS) entry which is preliminary data.</text>
</comment>
<name>A0AB33Z2N6_9GAMM</name>
<feature type="domain" description="ABC3 transporter permease C-terminal" evidence="8">
    <location>
        <begin position="277"/>
        <end position="390"/>
    </location>
</feature>
<reference evidence="10 11" key="1">
    <citation type="journal article" date="2013" name="Genome Announc.">
        <title>Genome Sequence of the Pyrene- and Fluoranthene-Degrading Bacterium Cycloclasticus sp. Strain PY97M.</title>
        <authorList>
            <person name="Cui Z."/>
            <person name="Xu G."/>
            <person name="Li Q."/>
            <person name="Gao W."/>
            <person name="Zheng L."/>
        </authorList>
    </citation>
    <scope>NUCLEOTIDE SEQUENCE [LARGE SCALE GENOMIC DNA]</scope>
    <source>
        <strain evidence="10 11">PY97M</strain>
    </source>
</reference>
<comment type="similarity">
    <text evidence="6">Belongs to the ABC-4 integral membrane protein family.</text>
</comment>
<dbReference type="EMBL" id="ASHL01000004">
    <property type="protein sequence ID" value="EPD13177.1"/>
    <property type="molecule type" value="Genomic_DNA"/>
</dbReference>
<evidence type="ECO:0000256" key="4">
    <source>
        <dbReference type="ARBA" id="ARBA00022989"/>
    </source>
</evidence>
<dbReference type="InterPro" id="IPR050250">
    <property type="entry name" value="Macrolide_Exporter_MacB"/>
</dbReference>
<keyword evidence="3 7" id="KW-0812">Transmembrane</keyword>
<keyword evidence="5 7" id="KW-0472">Membrane</keyword>
<evidence type="ECO:0000259" key="9">
    <source>
        <dbReference type="Pfam" id="PF12704"/>
    </source>
</evidence>
<feature type="transmembrane region" description="Helical" evidence="7">
    <location>
        <begin position="356"/>
        <end position="380"/>
    </location>
</feature>
<dbReference type="PANTHER" id="PTHR30572">
    <property type="entry name" value="MEMBRANE COMPONENT OF TRANSPORTER-RELATED"/>
    <property type="match status" value="1"/>
</dbReference>
<feature type="transmembrane region" description="Helical" evidence="7">
    <location>
        <begin position="272"/>
        <end position="297"/>
    </location>
</feature>
<evidence type="ECO:0000313" key="10">
    <source>
        <dbReference type="EMBL" id="EPD13177.1"/>
    </source>
</evidence>
<feature type="transmembrane region" description="Helical" evidence="7">
    <location>
        <begin position="317"/>
        <end position="350"/>
    </location>
</feature>
<dbReference type="InterPro" id="IPR003838">
    <property type="entry name" value="ABC3_permease_C"/>
</dbReference>
<dbReference type="PANTHER" id="PTHR30572:SF4">
    <property type="entry name" value="ABC TRANSPORTER PERMEASE YTRF"/>
    <property type="match status" value="1"/>
</dbReference>
<evidence type="ECO:0000256" key="1">
    <source>
        <dbReference type="ARBA" id="ARBA00004651"/>
    </source>
</evidence>
<feature type="transmembrane region" description="Helical" evidence="7">
    <location>
        <begin position="21"/>
        <end position="42"/>
    </location>
</feature>
<feature type="domain" description="MacB-like periplasmic core" evidence="9">
    <location>
        <begin position="21"/>
        <end position="240"/>
    </location>
</feature>
<protein>
    <submittedName>
        <fullName evidence="10">Antimicrobial peptide ABC transporter permease</fullName>
    </submittedName>
</protein>
<dbReference type="Pfam" id="PF02687">
    <property type="entry name" value="FtsX"/>
    <property type="match status" value="1"/>
</dbReference>
<evidence type="ECO:0000256" key="2">
    <source>
        <dbReference type="ARBA" id="ARBA00022475"/>
    </source>
</evidence>
<accession>A0AB33Z2N6</accession>
<keyword evidence="4 7" id="KW-1133">Transmembrane helix</keyword>
<dbReference type="AlphaFoldDB" id="A0AB33Z2N6"/>
<dbReference type="GO" id="GO:0005886">
    <property type="term" value="C:plasma membrane"/>
    <property type="evidence" value="ECO:0007669"/>
    <property type="project" value="UniProtKB-SubCell"/>
</dbReference>
<proteinExistence type="inferred from homology"/>
<evidence type="ECO:0000313" key="11">
    <source>
        <dbReference type="Proteomes" id="UP000015462"/>
    </source>
</evidence>
<evidence type="ECO:0000256" key="6">
    <source>
        <dbReference type="ARBA" id="ARBA00038076"/>
    </source>
</evidence>
<evidence type="ECO:0000256" key="5">
    <source>
        <dbReference type="ARBA" id="ARBA00023136"/>
    </source>
</evidence>
<dbReference type="InterPro" id="IPR025857">
    <property type="entry name" value="MacB_PCD"/>
</dbReference>
<evidence type="ECO:0000259" key="8">
    <source>
        <dbReference type="Pfam" id="PF02687"/>
    </source>
</evidence>
<sequence>MNWVDSGRWIFSSVLSYRSRSLLTALGMAVGIVSVTLLTAIGEGVQQYVLDSFSQFGARIIAINPGLKETHGAGGLLSSVRPLTLRDAQALKQLTGVEKVVPVVQGSGVVEFNNLQRSGVILGVGPDMSDAWDFKVAQGNFFSGNLEDARSTAVLGYTMKKELFGDSNPLGQHIRVGGQRFRVIGTIEKKGQMLGVDMDDTIYIPAQNGLQMFNRESLMEINVVFSANVTLKRIETRIKDLMIKRHGREDVTLTTQNDMLESMGKILSILKLSVGGLGAISLLVGAVGILAIMTTTVRERTAEVGLLRALGADKKTILILFLGEAAVLALIGGLLGLVLLFMLTGLLQLFLPGLPITFNLLFLGLALVMSAVIGLIAGVVPAGQAANLNPINALHEE</sequence>